<evidence type="ECO:0000256" key="4">
    <source>
        <dbReference type="ARBA" id="ARBA00013078"/>
    </source>
</evidence>
<gene>
    <name evidence="5" type="ORF">JFL75_13885</name>
</gene>
<dbReference type="EC" id="3.1.3.18" evidence="4"/>
<evidence type="ECO:0000256" key="1">
    <source>
        <dbReference type="ARBA" id="ARBA00000830"/>
    </source>
</evidence>
<dbReference type="InterPro" id="IPR050155">
    <property type="entry name" value="HAD-like_hydrolase_sf"/>
</dbReference>
<dbReference type="InterPro" id="IPR036412">
    <property type="entry name" value="HAD-like_sf"/>
</dbReference>
<dbReference type="InterPro" id="IPR023214">
    <property type="entry name" value="HAD_sf"/>
</dbReference>
<dbReference type="RefSeq" id="WP_215628703.1">
    <property type="nucleotide sequence ID" value="NZ_CP067089.2"/>
</dbReference>
<dbReference type="KEGG" id="bhc:JFL75_13885"/>
<evidence type="ECO:0000256" key="3">
    <source>
        <dbReference type="ARBA" id="ARBA00006171"/>
    </source>
</evidence>
<dbReference type="SUPFAM" id="SSF56784">
    <property type="entry name" value="HAD-like"/>
    <property type="match status" value="1"/>
</dbReference>
<comment type="similarity">
    <text evidence="3">Belongs to the HAD-like hydrolase superfamily. CbbY/CbbZ/Gph/YieH family.</text>
</comment>
<proteinExistence type="inferred from homology"/>
<evidence type="ECO:0000313" key="6">
    <source>
        <dbReference type="Proteomes" id="UP000595917"/>
    </source>
</evidence>
<evidence type="ECO:0000313" key="5">
    <source>
        <dbReference type="EMBL" id="QQO11397.1"/>
    </source>
</evidence>
<accession>A0A7T7XRY7</accession>
<dbReference type="Gene3D" id="3.40.50.1000">
    <property type="entry name" value="HAD superfamily/HAD-like"/>
    <property type="match status" value="1"/>
</dbReference>
<sequence length="244" mass="27201">MLGINAVIFDLDGTLYNSAKLGRRLVAAAPLDCLLMRNERIVRAELKGCDFSSPDAFYGEFFLRIARRSRRSEPQIRDWYFSRYMPLMLKVLEKQYTLYPGAEELVRTLQDSGIGCAVYSDYPNTPGRLRALGFNTETCGSLYGPDDFGALKPAERPFREIAASLGASCDKTLVIGDRDDTDGAGARSAGMGFIRIESGKKRSAKNTGDTPYPWFTIRTILMDHAETLKNLDLRKPNPPRPTAV</sequence>
<reference evidence="5" key="1">
    <citation type="submission" date="2021-01" db="EMBL/GenBank/DDBJ databases">
        <title>Description of Breznakiella homolactica.</title>
        <authorList>
            <person name="Song Y."/>
            <person name="Brune A."/>
        </authorList>
    </citation>
    <scope>NUCLEOTIDE SEQUENCE</scope>
    <source>
        <strain evidence="5">RmG30</strain>
    </source>
</reference>
<dbReference type="SFLD" id="SFLDG01129">
    <property type="entry name" value="C1.5:_HAD__Beta-PGM__Phosphata"/>
    <property type="match status" value="1"/>
</dbReference>
<keyword evidence="5" id="KW-0378">Hydrolase</keyword>
<organism evidence="5 6">
    <name type="scientific">Breznakiella homolactica</name>
    <dbReference type="NCBI Taxonomy" id="2798577"/>
    <lineage>
        <taxon>Bacteria</taxon>
        <taxon>Pseudomonadati</taxon>
        <taxon>Spirochaetota</taxon>
        <taxon>Spirochaetia</taxon>
        <taxon>Spirochaetales</taxon>
        <taxon>Breznakiellaceae</taxon>
        <taxon>Breznakiella</taxon>
    </lineage>
</organism>
<dbReference type="PANTHER" id="PTHR43434">
    <property type="entry name" value="PHOSPHOGLYCOLATE PHOSPHATASE"/>
    <property type="match status" value="1"/>
</dbReference>
<dbReference type="PROSITE" id="PS01228">
    <property type="entry name" value="COF_1"/>
    <property type="match status" value="1"/>
</dbReference>
<dbReference type="Pfam" id="PF00702">
    <property type="entry name" value="Hydrolase"/>
    <property type="match status" value="1"/>
</dbReference>
<dbReference type="GO" id="GO:0006281">
    <property type="term" value="P:DNA repair"/>
    <property type="evidence" value="ECO:0007669"/>
    <property type="project" value="TreeGrafter"/>
</dbReference>
<dbReference type="SFLD" id="SFLDS00003">
    <property type="entry name" value="Haloacid_Dehalogenase"/>
    <property type="match status" value="1"/>
</dbReference>
<dbReference type="GO" id="GO:0008967">
    <property type="term" value="F:phosphoglycolate phosphatase activity"/>
    <property type="evidence" value="ECO:0007669"/>
    <property type="project" value="UniProtKB-EC"/>
</dbReference>
<dbReference type="EMBL" id="CP067089">
    <property type="protein sequence ID" value="QQO11397.1"/>
    <property type="molecule type" value="Genomic_DNA"/>
</dbReference>
<comment type="pathway">
    <text evidence="2">Organic acid metabolism; glycolate biosynthesis; glycolate from 2-phosphoglycolate: step 1/1.</text>
</comment>
<name>A0A7T7XRY7_9SPIR</name>
<evidence type="ECO:0000256" key="2">
    <source>
        <dbReference type="ARBA" id="ARBA00004818"/>
    </source>
</evidence>
<keyword evidence="6" id="KW-1185">Reference proteome</keyword>
<dbReference type="Proteomes" id="UP000595917">
    <property type="component" value="Chromosome"/>
</dbReference>
<protein>
    <recommendedName>
        <fullName evidence="4">phosphoglycolate phosphatase</fullName>
        <ecNumber evidence="4">3.1.3.18</ecNumber>
    </recommendedName>
</protein>
<dbReference type="PANTHER" id="PTHR43434:SF1">
    <property type="entry name" value="PHOSPHOGLYCOLATE PHOSPHATASE"/>
    <property type="match status" value="1"/>
</dbReference>
<dbReference type="AlphaFoldDB" id="A0A7T7XRY7"/>
<comment type="catalytic activity">
    <reaction evidence="1">
        <text>2-phosphoglycolate + H2O = glycolate + phosphate</text>
        <dbReference type="Rhea" id="RHEA:14369"/>
        <dbReference type="ChEBI" id="CHEBI:15377"/>
        <dbReference type="ChEBI" id="CHEBI:29805"/>
        <dbReference type="ChEBI" id="CHEBI:43474"/>
        <dbReference type="ChEBI" id="CHEBI:58033"/>
        <dbReference type="EC" id="3.1.3.18"/>
    </reaction>
</comment>